<dbReference type="InterPro" id="IPR009003">
    <property type="entry name" value="Peptidase_S1_PA"/>
</dbReference>
<comment type="caution">
    <text evidence="2">The sequence shown here is derived from an EMBL/GenBank/DDBJ whole genome shotgun (WGS) entry which is preliminary data.</text>
</comment>
<dbReference type="SUPFAM" id="SSF50494">
    <property type="entry name" value="Trypsin-like serine proteases"/>
    <property type="match status" value="1"/>
</dbReference>
<proteinExistence type="predicted"/>
<dbReference type="RefSeq" id="WP_203684314.1">
    <property type="nucleotide sequence ID" value="NZ_BOMW01000071.1"/>
</dbReference>
<organism evidence="2 3">
    <name type="scientific">Actinoplanes siamensis</name>
    <dbReference type="NCBI Taxonomy" id="1223317"/>
    <lineage>
        <taxon>Bacteria</taxon>
        <taxon>Bacillati</taxon>
        <taxon>Actinomycetota</taxon>
        <taxon>Actinomycetes</taxon>
        <taxon>Micromonosporales</taxon>
        <taxon>Micromonosporaceae</taxon>
        <taxon>Actinoplanes</taxon>
    </lineage>
</organism>
<sequence>MSKAVLRTSMALGAALLSVGTLYPMSPALADNGGASPASLTSGAQADFDLKQSAMTDLKSWIITRPGIESSGYVESINDPANLSTTLLWHGPADALQASILAEAKRRGITAKVEQRKYSMKDIKTASKRALESSGKGAFKDVTIYSVSGLTADFDGIKVNVQQATNASGIRVQSKALSTTAGKAANDQIAKNAAAELGIAVEVDPGTPITPTATARGTDTPAYNAGGYMTDSSGHVCSTGFSIRGSAQTYSTTARHCQSTYGPRELGGTRYGATYKYSTDGAARVLTSQGSALMFYGPWDSTSRATVKSFGDVSLGDLVCTNGGNSGTHCGGNSSQKVTDMVHTWNDGYGSVSTIEAKRIDGAIAVIQGDSGGPIYQNITGTTVKAVGMIQAAGAALSNCGDVRDGGGNVCSATVYFTGMRTIVRGVSGTSLVTG</sequence>
<reference evidence="2" key="1">
    <citation type="submission" date="2021-01" db="EMBL/GenBank/DDBJ databases">
        <title>Whole genome shotgun sequence of Actinoplanes siamensis NBRC 109076.</title>
        <authorList>
            <person name="Komaki H."/>
            <person name="Tamura T."/>
        </authorList>
    </citation>
    <scope>NUCLEOTIDE SEQUENCE</scope>
    <source>
        <strain evidence="2">NBRC 109076</strain>
    </source>
</reference>
<name>A0A919ND78_9ACTN</name>
<dbReference type="InterPro" id="IPR043504">
    <property type="entry name" value="Peptidase_S1_PA_chymotrypsin"/>
</dbReference>
<dbReference type="Gene3D" id="2.40.10.10">
    <property type="entry name" value="Trypsin-like serine proteases"/>
    <property type="match status" value="2"/>
</dbReference>
<gene>
    <name evidence="2" type="ORF">Asi03nite_65190</name>
</gene>
<keyword evidence="1" id="KW-0732">Signal</keyword>
<evidence type="ECO:0000313" key="3">
    <source>
        <dbReference type="Proteomes" id="UP000629619"/>
    </source>
</evidence>
<protein>
    <recommendedName>
        <fullName evidence="4">Streptogrisin C</fullName>
    </recommendedName>
</protein>
<dbReference type="Proteomes" id="UP000629619">
    <property type="component" value="Unassembled WGS sequence"/>
</dbReference>
<evidence type="ECO:0000313" key="2">
    <source>
        <dbReference type="EMBL" id="GIF08981.1"/>
    </source>
</evidence>
<dbReference type="AlphaFoldDB" id="A0A919ND78"/>
<dbReference type="EMBL" id="BOMW01000071">
    <property type="protein sequence ID" value="GIF08981.1"/>
    <property type="molecule type" value="Genomic_DNA"/>
</dbReference>
<keyword evidence="3" id="KW-1185">Reference proteome</keyword>
<evidence type="ECO:0000256" key="1">
    <source>
        <dbReference type="SAM" id="SignalP"/>
    </source>
</evidence>
<feature type="signal peptide" evidence="1">
    <location>
        <begin position="1"/>
        <end position="30"/>
    </location>
</feature>
<accession>A0A919ND78</accession>
<feature type="chain" id="PRO_5036817240" description="Streptogrisin C" evidence="1">
    <location>
        <begin position="31"/>
        <end position="435"/>
    </location>
</feature>
<evidence type="ECO:0008006" key="4">
    <source>
        <dbReference type="Google" id="ProtNLM"/>
    </source>
</evidence>